<feature type="compositionally biased region" description="Pro residues" evidence="3">
    <location>
        <begin position="887"/>
        <end position="897"/>
    </location>
</feature>
<feature type="region of interest" description="Disordered" evidence="3">
    <location>
        <begin position="940"/>
        <end position="966"/>
    </location>
</feature>
<feature type="domain" description="Beta/gamma crystallin 'Greek key'" evidence="4">
    <location>
        <begin position="1700"/>
        <end position="1742"/>
    </location>
</feature>
<feature type="region of interest" description="Disordered" evidence="3">
    <location>
        <begin position="861"/>
        <end position="897"/>
    </location>
</feature>
<feature type="region of interest" description="Disordered" evidence="3">
    <location>
        <begin position="1292"/>
        <end position="1368"/>
    </location>
</feature>
<dbReference type="PROSITE" id="PS50915">
    <property type="entry name" value="CRYSTALLIN_BETA_GAMMA"/>
    <property type="match status" value="9"/>
</dbReference>
<keyword evidence="5" id="KW-1185">Reference proteome</keyword>
<feature type="region of interest" description="Disordered" evidence="3">
    <location>
        <begin position="502"/>
        <end position="587"/>
    </location>
</feature>
<dbReference type="PROSITE" id="PS50231">
    <property type="entry name" value="RICIN_B_LECTIN"/>
    <property type="match status" value="1"/>
</dbReference>
<dbReference type="SMART" id="SM00247">
    <property type="entry name" value="XTALbg"/>
    <property type="match status" value="6"/>
</dbReference>
<dbReference type="SUPFAM" id="SSF50370">
    <property type="entry name" value="Ricin B-like lectins"/>
    <property type="match status" value="1"/>
</dbReference>
<feature type="compositionally biased region" description="Basic and acidic residues" evidence="3">
    <location>
        <begin position="1351"/>
        <end position="1367"/>
    </location>
</feature>
<feature type="domain" description="Beta/gamma crystallin 'Greek key'" evidence="4">
    <location>
        <begin position="1931"/>
        <end position="1971"/>
    </location>
</feature>
<evidence type="ECO:0000259" key="4">
    <source>
        <dbReference type="PROSITE" id="PS50915"/>
    </source>
</evidence>
<feature type="compositionally biased region" description="Polar residues" evidence="3">
    <location>
        <begin position="288"/>
        <end position="299"/>
    </location>
</feature>
<dbReference type="InterPro" id="IPR000772">
    <property type="entry name" value="Ricin_B_lectin"/>
</dbReference>
<feature type="region of interest" description="Disordered" evidence="3">
    <location>
        <begin position="1"/>
        <end position="20"/>
    </location>
</feature>
<dbReference type="RefSeq" id="XP_021092545.1">
    <property type="nucleotide sequence ID" value="XM_021236886.1"/>
</dbReference>
<feature type="domain" description="Beta/gamma crystallin 'Greek key'" evidence="4">
    <location>
        <begin position="1844"/>
        <end position="1881"/>
    </location>
</feature>
<feature type="region of interest" description="Disordered" evidence="3">
    <location>
        <begin position="417"/>
        <end position="479"/>
    </location>
</feature>
<dbReference type="CDD" id="cd23464">
    <property type="entry name" value="beta-trefoil_Ricin_CRYBG1"/>
    <property type="match status" value="1"/>
</dbReference>
<dbReference type="PANTHER" id="PTHR11818:SF2">
    <property type="entry name" value="BETA_GAMMA CRYSTALLIN DOMAIN-CONTAINING PROTEIN 1"/>
    <property type="match status" value="1"/>
</dbReference>
<feature type="domain" description="Beta/gamma crystallin 'Greek key'" evidence="4">
    <location>
        <begin position="1882"/>
        <end position="1925"/>
    </location>
</feature>
<dbReference type="Proteomes" id="UP000694906">
    <property type="component" value="Unplaced"/>
</dbReference>
<proteinExistence type="inferred from homology"/>
<keyword evidence="2" id="KW-0677">Repeat</keyword>
<feature type="compositionally biased region" description="Low complexity" evidence="3">
    <location>
        <begin position="251"/>
        <end position="261"/>
    </location>
</feature>
<dbReference type="CTD" id="202"/>
<evidence type="ECO:0000256" key="2">
    <source>
        <dbReference type="ARBA" id="ARBA00022737"/>
    </source>
</evidence>
<evidence type="ECO:0000313" key="6">
    <source>
        <dbReference type="RefSeq" id="XP_021092545.1"/>
    </source>
</evidence>
<feature type="compositionally biased region" description="Basic and acidic residues" evidence="3">
    <location>
        <begin position="228"/>
        <end position="239"/>
    </location>
</feature>
<dbReference type="Pfam" id="PF00030">
    <property type="entry name" value="Crystall"/>
    <property type="match status" value="6"/>
</dbReference>
<dbReference type="SMART" id="SM00458">
    <property type="entry name" value="RICIN"/>
    <property type="match status" value="1"/>
</dbReference>
<sequence>MRGRGRAARREKRAGGRAGSFLLRAQAAASAASTQLAAEADEKMPLSPPSQGEPGESSPSKAPKKHGTFHIWRCKKKPQPAPSDCGVFVPHPPHAPVGEARALDIPDGTQEESQEFTMYCEESHTTRELPGPSSTDSRTFKKSRAQPPEDNRRKPVLGKLGTLFTAGRRRNIRNGIESPSPTSSNAKSLSPQNGNSSKLPERESEKSKIPCSQLKQPDLSEAGSPREQPPEAEAKDVEGRIQATPADAELELSPASSSSAAVVQQCHDSPQLEPLQAKGETFPDATTAAKQLHSSPGNSSRRENAETPARIPGEDAVPGAGREQETARGAPGSPTGAGLGEAPDGAPQVGPEGSTLLPLDAGSQPPEDASALPSDPPAQGAENRAVSEEPSGTARPAERAHPAKVLTLDIYLSKTEAGQVDEPVVIIPGAEDCGDSDMEKRSSGRRSGRRRKSHKSTDSLGADAALPESPAPDDAVFDDEVAPNVSVSAEMKVKFPRAALDGGVASTASPESKPGPKGQLRGESDRSKQAPSASASGSSPTKRKGRSRAPEPLPSSPASAPRATAKELPPKRAPAPDPGPNTKGALTIYGEEVARVIPRELTVKSSSLLPEIKPEHKRGPVPNHFDGRGEGGRSKEQGRSAGASEADGLKPRNHFGVGRSTVTTKVTLPAKPKHVELNLKTPKNPNSLGNEHNPFSQPVHKGNTATKISLFENKRVNNSPRLTDVRATRNTSASNKTFVGRAKLNLAKKAKEMEQPEKKVVPNSHQNGGLVKEQSAETKVPLPEEEILPAPRQRGGEPTKGQASGPQPNQDDTENVQTDAGCPSEPVATALIPIQHQKLLEDDSEAADSKRLALEHLMDTAQDVPSALDSKHLPPKPQDTFADSQPPAEPSLPLPAPIPVDVSKDVCAQGPISSFPCTDLKASENHNGCILPMSHHSKKMPLSKVGEGGEANPPLSPESSSEAVGNEYPSKVLVQVRSFVLPVENPQDVSSHIISESSEVREVQLPSCHNNELEVVSVASCTPQQEEVVGNTSTSPKHTCCKEEEIAKSDSYLIPAESEKALPTHAQSEGSRLPPVAESSPNNSPSSRVYSETPQRRDQNVVNSQDTPASLLNVSAGSDDSVFDSSSDMEKFTEIIKKMDSAVCVPQKKKKVRMPNSPAPHFAMPPIHEDNLEKVFDPNVFTVGLGKKESQLEMLPALHLMQSLDPKSKLRPKRASAENSVIFKSLHGNINGKSESPVTPEINDKENRDIVNGGVKRSRLEKSALFSSILSSLPQDKIFSPSVTSVKTMTTSFSTSQNSSPSLTSVGQPTTQGALPSGSNKEQPNLLPHNSLKVFNFNSSNTSHSSVKSPSHMEKYLQKEETKEDLNSRSNLHMPETKFSKLKNSDDMEKTNHIESVLKSNLPNLGNSDADFTDLFKSSRYDPGISFSAMSLSDTMTLRGSVQNKLNPRPGKVVIFTEPDVSEKNIEVFSNFQDCSSWKLSPVVLIKVVRGCWILYEKPNFEGYSIPLEEGELELSGLWSIEDNMERNEEVESDKPVVIGSMRHVVQDYRVSQIDLFTEPEGLGLLNSYYDDAEEMQGFGVMQKTCSIKVHWGIWLIYEEPGFQGIPFILEPGEYPDLSFWDTDAAYIGSMRPMKMGGRKVEFPTDPKIVIYEKPFFEGQCVELETELCSVITEEGKAEEATGGGPVPVMSVGSMKVLRGIWVAYEKPGFTGHQYLLEEGEYKDWKDWGGYNRELQSLRPILGDFSNSHMIMYSEKNFGSKGSTIDVLGIVADLKETGYGMKTQSINVLSGVWVAYENPDFTGEQYVLDKGFYTTFEDWGGKNCKISSVQPICLDAFAGPRRQNQIHLFSEPQFQGQSQSFEETTSQIDDSFSTKSCRVLGSSWVAYDGENFSGNQYVLEEGHYPCLSAMGCLPGATFKSLRFIDVEFSEPTIILFERENLKGKKIELNAEIVNLQSLGFNTQIRSVRVIGGIWITYEYGNYRGRQFLLSPAEVPNWYEFTGCKQIGSLRPFVQKRIYFRLRNKATGLFMSTNGNLEDLKLLRIQVMEDVGADDQIWIYQEGCIKCRIAEDCCLTIVGSLVTSGSKLGLALDQNVDSQFWCMKSDGRIYSKLKPNLVLDIKGGSQYDQNHIILNTVNEEKLTQVWEAMVL</sequence>
<dbReference type="Gene3D" id="2.80.10.50">
    <property type="match status" value="1"/>
</dbReference>
<feature type="region of interest" description="Disordered" evidence="3">
    <location>
        <begin position="720"/>
        <end position="828"/>
    </location>
</feature>
<organism evidence="5 6">
    <name type="scientific">Heterocephalus glaber</name>
    <name type="common">Naked mole rat</name>
    <dbReference type="NCBI Taxonomy" id="10181"/>
    <lineage>
        <taxon>Eukaryota</taxon>
        <taxon>Metazoa</taxon>
        <taxon>Chordata</taxon>
        <taxon>Craniata</taxon>
        <taxon>Vertebrata</taxon>
        <taxon>Euteleostomi</taxon>
        <taxon>Mammalia</taxon>
        <taxon>Eutheria</taxon>
        <taxon>Euarchontoglires</taxon>
        <taxon>Glires</taxon>
        <taxon>Rodentia</taxon>
        <taxon>Hystricomorpha</taxon>
        <taxon>Bathyergidae</taxon>
        <taxon>Heterocephalus</taxon>
    </lineage>
</organism>
<dbReference type="GeneID" id="101707258"/>
<feature type="domain" description="Beta/gamma crystallin 'Greek key'" evidence="4">
    <location>
        <begin position="1791"/>
        <end position="1833"/>
    </location>
</feature>
<feature type="compositionally biased region" description="Polar residues" evidence="3">
    <location>
        <begin position="1079"/>
        <end position="1093"/>
    </location>
</feature>
<dbReference type="InterPro" id="IPR011024">
    <property type="entry name" value="G_crystallin-like"/>
</dbReference>
<feature type="compositionally biased region" description="Basic residues" evidence="3">
    <location>
        <begin position="62"/>
        <end position="78"/>
    </location>
</feature>
<feature type="compositionally biased region" description="Basic and acidic residues" evidence="3">
    <location>
        <begin position="625"/>
        <end position="638"/>
    </location>
</feature>
<dbReference type="InterPro" id="IPR001064">
    <property type="entry name" value="Beta/gamma_crystallin"/>
</dbReference>
<name>A0AAX6RAX5_HETGA</name>
<feature type="domain" description="Beta/gamma crystallin 'Greek key'" evidence="4">
    <location>
        <begin position="1647"/>
        <end position="1699"/>
    </location>
</feature>
<protein>
    <submittedName>
        <fullName evidence="6">Absent in melanoma 1 protein isoform X1</fullName>
    </submittedName>
</protein>
<dbReference type="PANTHER" id="PTHR11818">
    <property type="entry name" value="BETA/GAMMA CRYSTALLIN"/>
    <property type="match status" value="1"/>
</dbReference>
<dbReference type="PRINTS" id="PR01367">
    <property type="entry name" value="BGCRYSTALLIN"/>
</dbReference>
<feature type="compositionally biased region" description="Polar residues" evidence="3">
    <location>
        <begin position="1306"/>
        <end position="1323"/>
    </location>
</feature>
<feature type="region of interest" description="Disordered" evidence="3">
    <location>
        <begin position="605"/>
        <end position="701"/>
    </location>
</feature>
<reference evidence="6" key="1">
    <citation type="submission" date="2025-08" db="UniProtKB">
        <authorList>
            <consortium name="RefSeq"/>
        </authorList>
    </citation>
    <scope>IDENTIFICATION</scope>
</reference>
<feature type="region of interest" description="Disordered" evidence="3">
    <location>
        <begin position="1062"/>
        <end position="1107"/>
    </location>
</feature>
<gene>
    <name evidence="6" type="primary">Crybg1</name>
</gene>
<feature type="domain" description="Beta/gamma crystallin 'Greek key'" evidence="4">
    <location>
        <begin position="1593"/>
        <end position="1635"/>
    </location>
</feature>
<feature type="domain" description="Beta/gamma crystallin 'Greek key'" evidence="4">
    <location>
        <begin position="1491"/>
        <end position="1538"/>
    </location>
</feature>
<feature type="compositionally biased region" description="Polar residues" evidence="3">
    <location>
        <begin position="728"/>
        <end position="737"/>
    </location>
</feature>
<comment type="similarity">
    <text evidence="1">Belongs to the beta/gamma-crystallin family.</text>
</comment>
<feature type="domain" description="Beta/gamma crystallin 'Greek key'" evidence="4">
    <location>
        <begin position="1972"/>
        <end position="2013"/>
    </location>
</feature>
<accession>A0AAX6RAX5</accession>
<evidence type="ECO:0000256" key="3">
    <source>
        <dbReference type="SAM" id="MobiDB-lite"/>
    </source>
</evidence>
<feature type="compositionally biased region" description="Low complexity" evidence="3">
    <location>
        <begin position="530"/>
        <end position="540"/>
    </location>
</feature>
<feature type="compositionally biased region" description="Polar residues" evidence="3">
    <location>
        <begin position="801"/>
        <end position="818"/>
    </location>
</feature>
<feature type="compositionally biased region" description="Low complexity" evidence="3">
    <location>
        <begin position="49"/>
        <end position="60"/>
    </location>
</feature>
<feature type="compositionally biased region" description="Basic residues" evidence="3">
    <location>
        <begin position="1"/>
        <end position="12"/>
    </location>
</feature>
<dbReference type="SUPFAM" id="SSF49695">
    <property type="entry name" value="gamma-Crystallin-like"/>
    <property type="match status" value="3"/>
</dbReference>
<feature type="compositionally biased region" description="Basic and acidic residues" evidence="3">
    <location>
        <begin position="749"/>
        <end position="760"/>
    </location>
</feature>
<dbReference type="Pfam" id="PF00652">
    <property type="entry name" value="Ricin_B_lectin"/>
    <property type="match status" value="1"/>
</dbReference>
<dbReference type="InterPro" id="IPR035992">
    <property type="entry name" value="Ricin_B-like_lectins"/>
</dbReference>
<feature type="compositionally biased region" description="Polar residues" evidence="3">
    <location>
        <begin position="681"/>
        <end position="696"/>
    </location>
</feature>
<dbReference type="InterPro" id="IPR050252">
    <property type="entry name" value="Beta/Gamma-Crystallin"/>
</dbReference>
<evidence type="ECO:0000313" key="5">
    <source>
        <dbReference type="Proteomes" id="UP000694906"/>
    </source>
</evidence>
<feature type="compositionally biased region" description="Low complexity" evidence="3">
    <location>
        <begin position="1336"/>
        <end position="1350"/>
    </location>
</feature>
<feature type="compositionally biased region" description="Polar residues" evidence="3">
    <location>
        <begin position="177"/>
        <end position="198"/>
    </location>
</feature>
<feature type="compositionally biased region" description="Low complexity" evidence="3">
    <location>
        <begin position="26"/>
        <end position="38"/>
    </location>
</feature>
<evidence type="ECO:0000256" key="1">
    <source>
        <dbReference type="ARBA" id="ARBA00009646"/>
    </source>
</evidence>
<feature type="compositionally biased region" description="Basic and acidic residues" evidence="3">
    <location>
        <begin position="199"/>
        <end position="208"/>
    </location>
</feature>
<dbReference type="Gene3D" id="2.60.20.10">
    <property type="entry name" value="Crystallins"/>
    <property type="match status" value="6"/>
</dbReference>
<feature type="compositionally biased region" description="Low complexity" evidence="3">
    <location>
        <begin position="1292"/>
        <end position="1305"/>
    </location>
</feature>
<feature type="compositionally biased region" description="Basic residues" evidence="3">
    <location>
        <begin position="443"/>
        <end position="454"/>
    </location>
</feature>
<feature type="region of interest" description="Disordered" evidence="3">
    <location>
        <begin position="26"/>
        <end position="403"/>
    </location>
</feature>